<comment type="caution">
    <text evidence="7">The sequence shown here is derived from an EMBL/GenBank/DDBJ whole genome shotgun (WGS) entry which is preliminary data.</text>
</comment>
<protein>
    <recommendedName>
        <fullName evidence="6">Helicase ATP-binding domain-containing protein</fullName>
    </recommendedName>
</protein>
<name>A0AAD3TNH8_9TREE</name>
<feature type="region of interest" description="Disordered" evidence="5">
    <location>
        <begin position="873"/>
        <end position="953"/>
    </location>
</feature>
<dbReference type="GO" id="GO:0140658">
    <property type="term" value="F:ATP-dependent chromatin remodeler activity"/>
    <property type="evidence" value="ECO:0007669"/>
    <property type="project" value="TreeGrafter"/>
</dbReference>
<dbReference type="Pfam" id="PF00176">
    <property type="entry name" value="SNF2-rel_dom"/>
    <property type="match status" value="1"/>
</dbReference>
<comment type="subcellular location">
    <subcellularLocation>
        <location evidence="1">Nucleus</location>
    </subcellularLocation>
</comment>
<evidence type="ECO:0000256" key="2">
    <source>
        <dbReference type="ARBA" id="ARBA00022741"/>
    </source>
</evidence>
<feature type="compositionally biased region" description="Basic residues" evidence="5">
    <location>
        <begin position="407"/>
        <end position="417"/>
    </location>
</feature>
<dbReference type="InterPro" id="IPR027417">
    <property type="entry name" value="P-loop_NTPase"/>
</dbReference>
<keyword evidence="4" id="KW-0539">Nucleus</keyword>
<evidence type="ECO:0000256" key="3">
    <source>
        <dbReference type="ARBA" id="ARBA00022840"/>
    </source>
</evidence>
<dbReference type="InterPro" id="IPR000330">
    <property type="entry name" value="SNF2_N"/>
</dbReference>
<dbReference type="Gene3D" id="3.40.50.10810">
    <property type="entry name" value="Tandem AAA-ATPase domain"/>
    <property type="match status" value="1"/>
</dbReference>
<dbReference type="GO" id="GO:0042393">
    <property type="term" value="F:histone binding"/>
    <property type="evidence" value="ECO:0007669"/>
    <property type="project" value="TreeGrafter"/>
</dbReference>
<dbReference type="SUPFAM" id="SSF52540">
    <property type="entry name" value="P-loop containing nucleoside triphosphate hydrolases"/>
    <property type="match status" value="1"/>
</dbReference>
<dbReference type="InterPro" id="IPR038718">
    <property type="entry name" value="SNF2-like_sf"/>
</dbReference>
<dbReference type="GO" id="GO:0003677">
    <property type="term" value="F:DNA binding"/>
    <property type="evidence" value="ECO:0007669"/>
    <property type="project" value="TreeGrafter"/>
</dbReference>
<dbReference type="SUPFAM" id="SSF54160">
    <property type="entry name" value="Chromo domain-like"/>
    <property type="match status" value="1"/>
</dbReference>
<dbReference type="AlphaFoldDB" id="A0AAD3TNH8"/>
<evidence type="ECO:0000313" key="8">
    <source>
        <dbReference type="Proteomes" id="UP001222932"/>
    </source>
</evidence>
<organism evidence="7 8">
    <name type="scientific">Cutaneotrichosporon spelunceum</name>
    <dbReference type="NCBI Taxonomy" id="1672016"/>
    <lineage>
        <taxon>Eukaryota</taxon>
        <taxon>Fungi</taxon>
        <taxon>Dikarya</taxon>
        <taxon>Basidiomycota</taxon>
        <taxon>Agaricomycotina</taxon>
        <taxon>Tremellomycetes</taxon>
        <taxon>Trichosporonales</taxon>
        <taxon>Trichosporonaceae</taxon>
        <taxon>Cutaneotrichosporon</taxon>
    </lineage>
</organism>
<dbReference type="GO" id="GO:0000785">
    <property type="term" value="C:chromatin"/>
    <property type="evidence" value="ECO:0007669"/>
    <property type="project" value="TreeGrafter"/>
</dbReference>
<dbReference type="PANTHER" id="PTHR45623:SF17">
    <property type="entry name" value="CHROMODOMAIN-HELICASE-DNA-BINDING PROTEIN 3-RELATED"/>
    <property type="match status" value="1"/>
</dbReference>
<dbReference type="GO" id="GO:0003682">
    <property type="term" value="F:chromatin binding"/>
    <property type="evidence" value="ECO:0007669"/>
    <property type="project" value="TreeGrafter"/>
</dbReference>
<evidence type="ECO:0000256" key="5">
    <source>
        <dbReference type="SAM" id="MobiDB-lite"/>
    </source>
</evidence>
<dbReference type="GO" id="GO:0005524">
    <property type="term" value="F:ATP binding"/>
    <property type="evidence" value="ECO:0007669"/>
    <property type="project" value="UniProtKB-KW"/>
</dbReference>
<dbReference type="SMART" id="SM00487">
    <property type="entry name" value="DEXDc"/>
    <property type="match status" value="1"/>
</dbReference>
<dbReference type="EMBL" id="BTCM01000001">
    <property type="protein sequence ID" value="GMK53689.1"/>
    <property type="molecule type" value="Genomic_DNA"/>
</dbReference>
<evidence type="ECO:0000256" key="4">
    <source>
        <dbReference type="ARBA" id="ARBA00023242"/>
    </source>
</evidence>
<dbReference type="PANTHER" id="PTHR45623">
    <property type="entry name" value="CHROMODOMAIN-HELICASE-DNA-BINDING PROTEIN 3-RELATED-RELATED"/>
    <property type="match status" value="1"/>
</dbReference>
<dbReference type="Proteomes" id="UP001222932">
    <property type="component" value="Unassembled WGS sequence"/>
</dbReference>
<keyword evidence="2" id="KW-0547">Nucleotide-binding</keyword>
<feature type="region of interest" description="Disordered" evidence="5">
    <location>
        <begin position="1"/>
        <end position="54"/>
    </location>
</feature>
<dbReference type="GO" id="GO:0005634">
    <property type="term" value="C:nucleus"/>
    <property type="evidence" value="ECO:0007669"/>
    <property type="project" value="UniProtKB-SubCell"/>
</dbReference>
<reference evidence="7" key="2">
    <citation type="submission" date="2023-06" db="EMBL/GenBank/DDBJ databases">
        <authorList>
            <person name="Kobayashi Y."/>
            <person name="Kayamori A."/>
            <person name="Aoki K."/>
            <person name="Shiwa Y."/>
            <person name="Fujita N."/>
            <person name="Sugita T."/>
            <person name="Iwasaki W."/>
            <person name="Tanaka N."/>
            <person name="Takashima M."/>
        </authorList>
    </citation>
    <scope>NUCLEOTIDE SEQUENCE</scope>
    <source>
        <strain evidence="7">HIS016</strain>
    </source>
</reference>
<feature type="compositionally biased region" description="Basic residues" evidence="5">
    <location>
        <begin position="27"/>
        <end position="49"/>
    </location>
</feature>
<dbReference type="Gene3D" id="3.40.50.300">
    <property type="entry name" value="P-loop containing nucleotide triphosphate hydrolases"/>
    <property type="match status" value="1"/>
</dbReference>
<feature type="compositionally biased region" description="Acidic residues" evidence="5">
    <location>
        <begin position="421"/>
        <end position="431"/>
    </location>
</feature>
<gene>
    <name evidence="7" type="ORF">CspeluHIS016_0102750</name>
</gene>
<dbReference type="GO" id="GO:0016887">
    <property type="term" value="F:ATP hydrolysis activity"/>
    <property type="evidence" value="ECO:0007669"/>
    <property type="project" value="TreeGrafter"/>
</dbReference>
<feature type="domain" description="Helicase ATP-binding" evidence="6">
    <location>
        <begin position="563"/>
        <end position="739"/>
    </location>
</feature>
<proteinExistence type="predicted"/>
<keyword evidence="3" id="KW-0067">ATP-binding</keyword>
<dbReference type="InterPro" id="IPR014001">
    <property type="entry name" value="Helicase_ATP-bd"/>
</dbReference>
<accession>A0AAD3TNH8</accession>
<feature type="region of interest" description="Disordered" evidence="5">
    <location>
        <begin position="407"/>
        <end position="436"/>
    </location>
</feature>
<feature type="compositionally biased region" description="Gly residues" evidence="5">
    <location>
        <begin position="916"/>
        <end position="928"/>
    </location>
</feature>
<feature type="compositionally biased region" description="Polar residues" evidence="5">
    <location>
        <begin position="881"/>
        <end position="894"/>
    </location>
</feature>
<evidence type="ECO:0000256" key="1">
    <source>
        <dbReference type="ARBA" id="ARBA00004123"/>
    </source>
</evidence>
<keyword evidence="8" id="KW-1185">Reference proteome</keyword>
<dbReference type="InterPro" id="IPR016197">
    <property type="entry name" value="Chromo-like_dom_sf"/>
</dbReference>
<feature type="compositionally biased region" description="Polar residues" evidence="5">
    <location>
        <begin position="161"/>
        <end position="175"/>
    </location>
</feature>
<reference evidence="7" key="1">
    <citation type="journal article" date="2023" name="BMC Genomics">
        <title>Chromosome-level genome assemblies of Cutaneotrichosporon spp. (Trichosporonales, Basidiomycota) reveal imbalanced evolution between nucleotide sequences and chromosome synteny.</title>
        <authorList>
            <person name="Kobayashi Y."/>
            <person name="Kayamori A."/>
            <person name="Aoki K."/>
            <person name="Shiwa Y."/>
            <person name="Matsutani M."/>
            <person name="Fujita N."/>
            <person name="Sugita T."/>
            <person name="Iwasaki W."/>
            <person name="Tanaka N."/>
            <person name="Takashima M."/>
        </authorList>
    </citation>
    <scope>NUCLEOTIDE SEQUENCE</scope>
    <source>
        <strain evidence="7">HIS016</strain>
    </source>
</reference>
<dbReference type="PROSITE" id="PS51192">
    <property type="entry name" value="HELICASE_ATP_BIND_1"/>
    <property type="match status" value="1"/>
</dbReference>
<feature type="region of interest" description="Disordered" evidence="5">
    <location>
        <begin position="142"/>
        <end position="182"/>
    </location>
</feature>
<evidence type="ECO:0000313" key="7">
    <source>
        <dbReference type="EMBL" id="GMK53689.1"/>
    </source>
</evidence>
<evidence type="ECO:0000259" key="6">
    <source>
        <dbReference type="PROSITE" id="PS51192"/>
    </source>
</evidence>
<sequence length="953" mass="107333">MPPRRSTRSMSSAMSYIDSQDEALEYRKRRRPPSSRAARGAKKGSRKKKREENDDLLVDDEEHAEGLGGWLERERCCVSFHWSCIPQRQRNKVLNAYNWSNKGPAIRSLPADEVGTFLCSRCEAFPVCFVCKEQNIGGAIENNNHSEDDLIDVDNGDGEAQQPSSPQTKDGTSDSTKPELAPNLILSEPAPLLFRCKRCKQACHYEHLRSPFPNGQKYGLPKLAEVYQNPTPDGGAEFECHACRDWPWIMDRIIAWRPFPADADEPERDPGDLPSYRDRLSREYLVKWNGRGFRHTTWVPHAWLLGVAPGKLRNCIEKGPQLDLVTDDTLAAKGDEMIAPTITAVMEEQDAQFHHNREKDDLERKWEGHGPPPHVTAQVNIPVQWCTVDRILDLWLFPPKNAKKLSKTHKGANRRRVISSSDEDEDELDDEVVQRGGIQPPANAAVWIDDWEELAGRRLTRDDLDEIAPLVTWIFVKWCDLQYDQACADTPPPVDSPLYSAYKQALGRYLDARLVTVPVLTSAQCKERDEMAMRFGDPPKEQPNWVVGGTLMPFQVEGFQWLLYKHFRREGCIPADDMGLGKTIQVSSFLGYLASEELQIYPSLVIVPNSTITNWVREFERWVPHVRVVPYYGESASRKVISKYELYHPNMEPKAVGLKAHVVLTTYDTVIGADFSLFSNVPRWEALVVDEGQAVKNDASLLFRKLKKLNAVHRVLLTGTPLNNNLRELFNLLNFLDKDNFNDLRELERRFENINETLIIELHKMLKPYIPRRVKADVLKLPPKIETIVPISMTASQRLLYKRILLKHREAINEILKHRKKLQPAKVETPKSDHTEVIAAEEIVELDEVVKPDRIVEPDEAATFEIVVLDGEDTEMGSGGQRPSSAPGESNTGNGPAPADGDANEKILSTANGDKVNGGNGAGRGSGNGTTIMIPRSNGSSTGCLLAPSLDLD</sequence>